<dbReference type="Proteomes" id="UP000029227">
    <property type="component" value="Unassembled WGS sequence"/>
</dbReference>
<evidence type="ECO:0000313" key="4">
    <source>
        <dbReference type="Proteomes" id="UP000029227"/>
    </source>
</evidence>
<dbReference type="Pfam" id="PF22658">
    <property type="entry name" value="YycE-like_N"/>
    <property type="match status" value="1"/>
</dbReference>
<dbReference type="STRING" id="754436.JCM19237_6166"/>
<dbReference type="eggNOG" id="COG0346">
    <property type="taxonomic scope" value="Bacteria"/>
</dbReference>
<proteinExistence type="predicted"/>
<dbReference type="AlphaFoldDB" id="A0A090QLZ9"/>
<dbReference type="Gene3D" id="3.10.180.10">
    <property type="entry name" value="2,3-Dihydroxybiphenyl 1,2-Dioxygenase, domain 1"/>
    <property type="match status" value="1"/>
</dbReference>
<evidence type="ECO:0000313" key="3">
    <source>
        <dbReference type="EMBL" id="KLU99861.1"/>
    </source>
</evidence>
<dbReference type="RefSeq" id="WP_047875318.1">
    <property type="nucleotide sequence ID" value="NZ_BMYC01000003.1"/>
</dbReference>
<dbReference type="PROSITE" id="PS51819">
    <property type="entry name" value="VOC"/>
    <property type="match status" value="1"/>
</dbReference>
<organism evidence="2 4">
    <name type="scientific">Photobacterium aphoticum</name>
    <dbReference type="NCBI Taxonomy" id="754436"/>
    <lineage>
        <taxon>Bacteria</taxon>
        <taxon>Pseudomonadati</taxon>
        <taxon>Pseudomonadota</taxon>
        <taxon>Gammaproteobacteria</taxon>
        <taxon>Vibrionales</taxon>
        <taxon>Vibrionaceae</taxon>
        <taxon>Photobacterium</taxon>
    </lineage>
</organism>
<gene>
    <name evidence="3" type="ORF">ABT58_15455</name>
    <name evidence="2" type="ORF">JCM19237_6166</name>
</gene>
<dbReference type="OrthoDB" id="8018325at2"/>
<keyword evidence="2" id="KW-0378">Hydrolase</keyword>
<dbReference type="Pfam" id="PF22659">
    <property type="entry name" value="YycE-like_C"/>
    <property type="match status" value="1"/>
</dbReference>
<keyword evidence="5" id="KW-1185">Reference proteome</keyword>
<evidence type="ECO:0000313" key="2">
    <source>
        <dbReference type="EMBL" id="GAL03273.1"/>
    </source>
</evidence>
<dbReference type="Proteomes" id="UP000036426">
    <property type="component" value="Unassembled WGS sequence"/>
</dbReference>
<dbReference type="EMBL" id="LDOV01000027">
    <property type="protein sequence ID" value="KLU99861.1"/>
    <property type="molecule type" value="Genomic_DNA"/>
</dbReference>
<dbReference type="SUPFAM" id="SSF54593">
    <property type="entry name" value="Glyoxalase/Bleomycin resistance protein/Dihydroxybiphenyl dioxygenase"/>
    <property type="match status" value="1"/>
</dbReference>
<dbReference type="InterPro" id="IPR029068">
    <property type="entry name" value="Glyas_Bleomycin-R_OHBP_Dase"/>
</dbReference>
<reference evidence="3 5" key="2">
    <citation type="submission" date="2015-05" db="EMBL/GenBank/DDBJ databases">
        <title>Photobacterium galathea sp. nov.</title>
        <authorList>
            <person name="Machado H."/>
            <person name="Gram L."/>
        </authorList>
    </citation>
    <scope>NUCLEOTIDE SEQUENCE [LARGE SCALE GENOMIC DNA]</scope>
    <source>
        <strain evidence="3 5">DSM 25995</strain>
    </source>
</reference>
<name>A0A090QLZ9_9GAMM</name>
<accession>A0A090QLZ9</accession>
<dbReference type="InterPro" id="IPR058998">
    <property type="entry name" value="YycE-like_N"/>
</dbReference>
<evidence type="ECO:0000259" key="1">
    <source>
        <dbReference type="PROSITE" id="PS51819"/>
    </source>
</evidence>
<comment type="caution">
    <text evidence="2">The sequence shown here is derived from an EMBL/GenBank/DDBJ whole genome shotgun (WGS) entry which is preliminary data.</text>
</comment>
<dbReference type="InterPro" id="IPR037523">
    <property type="entry name" value="VOC_core"/>
</dbReference>
<dbReference type="EC" id="3.4.21.26" evidence="2"/>
<protein>
    <submittedName>
        <fullName evidence="3">Glyoxalase</fullName>
    </submittedName>
    <submittedName>
        <fullName evidence="2">Prolyl endopeptidase</fullName>
        <ecNumber evidence="2">3.4.21.26</ecNumber>
    </submittedName>
</protein>
<dbReference type="InterPro" id="IPR058997">
    <property type="entry name" value="YycE-like_C"/>
</dbReference>
<dbReference type="GO" id="GO:0004252">
    <property type="term" value="F:serine-type endopeptidase activity"/>
    <property type="evidence" value="ECO:0007669"/>
    <property type="project" value="UniProtKB-EC"/>
</dbReference>
<feature type="domain" description="VOC" evidence="1">
    <location>
        <begin position="6"/>
        <end position="128"/>
    </location>
</feature>
<evidence type="ECO:0000313" key="5">
    <source>
        <dbReference type="Proteomes" id="UP000036426"/>
    </source>
</evidence>
<dbReference type="EMBL" id="BBMN01000001">
    <property type="protein sequence ID" value="GAL03273.1"/>
    <property type="molecule type" value="Genomic_DNA"/>
</dbReference>
<reference evidence="2 4" key="1">
    <citation type="journal article" date="2014" name="Genome Announc.">
        <title>Draft Genome Sequences of Two Vibrionaceae Species, Vibrio ponticus C121 and Photobacterium aphoticum C119, Isolated as Coral Reef Microbiota.</title>
        <authorList>
            <person name="Al-saari N."/>
            <person name="Meirelles P.M."/>
            <person name="Mino S."/>
            <person name="Suda W."/>
            <person name="Oshima K."/>
            <person name="Hattori M."/>
            <person name="Ohkuma M."/>
            <person name="Thompson F.L."/>
            <person name="Gomez-Gil B."/>
            <person name="Sawabe T."/>
            <person name="Sawabe T."/>
        </authorList>
    </citation>
    <scope>NUCLEOTIDE SEQUENCE [LARGE SCALE GENOMIC DNA]</scope>
    <source>
        <strain evidence="2 4">JCM 19237</strain>
    </source>
</reference>
<dbReference type="PATRIC" id="fig|754436.4.peg.3273"/>
<sequence>MLPIDSTLRVVRPTDNVKALAMMYSKALGFDVLKQFEDHDGFDGIVLGHKKHSYHIEFVSKVGETVGRAPGGEHLLVFYIPCSQAWERACRSMIDAGFVVVDAANPYWGKVGKTFEDIDGYRVVLQNLDWDL</sequence>